<name>A0AAD6TWH1_9AGAR</name>
<evidence type="ECO:0000313" key="2">
    <source>
        <dbReference type="EMBL" id="KAJ7080761.1"/>
    </source>
</evidence>
<evidence type="ECO:0000256" key="1">
    <source>
        <dbReference type="SAM" id="MobiDB-lite"/>
    </source>
</evidence>
<accession>A0AAD6TWH1</accession>
<keyword evidence="3" id="KW-1185">Reference proteome</keyword>
<organism evidence="2 3">
    <name type="scientific">Mycena belliarum</name>
    <dbReference type="NCBI Taxonomy" id="1033014"/>
    <lineage>
        <taxon>Eukaryota</taxon>
        <taxon>Fungi</taxon>
        <taxon>Dikarya</taxon>
        <taxon>Basidiomycota</taxon>
        <taxon>Agaricomycotina</taxon>
        <taxon>Agaricomycetes</taxon>
        <taxon>Agaricomycetidae</taxon>
        <taxon>Agaricales</taxon>
        <taxon>Marasmiineae</taxon>
        <taxon>Mycenaceae</taxon>
        <taxon>Mycena</taxon>
    </lineage>
</organism>
<feature type="compositionally biased region" description="Low complexity" evidence="1">
    <location>
        <begin position="75"/>
        <end position="84"/>
    </location>
</feature>
<proteinExistence type="predicted"/>
<gene>
    <name evidence="2" type="ORF">B0H15DRAFT_477125</name>
</gene>
<comment type="caution">
    <text evidence="2">The sequence shown here is derived from an EMBL/GenBank/DDBJ whole genome shotgun (WGS) entry which is preliminary data.</text>
</comment>
<reference evidence="2" key="1">
    <citation type="submission" date="2023-03" db="EMBL/GenBank/DDBJ databases">
        <title>Massive genome expansion in bonnet fungi (Mycena s.s.) driven by repeated elements and novel gene families across ecological guilds.</title>
        <authorList>
            <consortium name="Lawrence Berkeley National Laboratory"/>
            <person name="Harder C.B."/>
            <person name="Miyauchi S."/>
            <person name="Viragh M."/>
            <person name="Kuo A."/>
            <person name="Thoen E."/>
            <person name="Andreopoulos B."/>
            <person name="Lu D."/>
            <person name="Skrede I."/>
            <person name="Drula E."/>
            <person name="Henrissat B."/>
            <person name="Morin E."/>
            <person name="Kohler A."/>
            <person name="Barry K."/>
            <person name="LaButti K."/>
            <person name="Morin E."/>
            <person name="Salamov A."/>
            <person name="Lipzen A."/>
            <person name="Mereny Z."/>
            <person name="Hegedus B."/>
            <person name="Baldrian P."/>
            <person name="Stursova M."/>
            <person name="Weitz H."/>
            <person name="Taylor A."/>
            <person name="Grigoriev I.V."/>
            <person name="Nagy L.G."/>
            <person name="Martin F."/>
            <person name="Kauserud H."/>
        </authorList>
    </citation>
    <scope>NUCLEOTIDE SEQUENCE</scope>
    <source>
        <strain evidence="2">CBHHK173m</strain>
    </source>
</reference>
<evidence type="ECO:0000313" key="3">
    <source>
        <dbReference type="Proteomes" id="UP001222325"/>
    </source>
</evidence>
<dbReference type="AlphaFoldDB" id="A0AAD6TWH1"/>
<feature type="compositionally biased region" description="Basic and acidic residues" evidence="1">
    <location>
        <begin position="88"/>
        <end position="104"/>
    </location>
</feature>
<sequence>MIASGRHRFHFLRSSGRGVGVGNGNFKCLSGGSEVVGRGGEGREGREEVQLQVESGNSIPRLSIIVNRLVGCSSSAPSPVLSGSRPKSVRERERRDKGSAAHLDRTDFDIQRSASNLSHTDCTCLSSIWVIARSRGRGSPVWAWVGVFLRGGERYEGGKEGRLGGSGPARLKLNMGLIDSFPLSLCDLKLKLKSQSERWCARRAWEKARDETGQRRSASHRHLPRQPRFRIFTH</sequence>
<dbReference type="Proteomes" id="UP001222325">
    <property type="component" value="Unassembled WGS sequence"/>
</dbReference>
<feature type="region of interest" description="Disordered" evidence="1">
    <location>
        <begin position="75"/>
        <end position="104"/>
    </location>
</feature>
<dbReference type="EMBL" id="JARJCN010000053">
    <property type="protein sequence ID" value="KAJ7080761.1"/>
    <property type="molecule type" value="Genomic_DNA"/>
</dbReference>
<protein>
    <submittedName>
        <fullName evidence="2">Uncharacterized protein</fullName>
    </submittedName>
</protein>